<evidence type="ECO:0000256" key="2">
    <source>
        <dbReference type="SAM" id="Phobius"/>
    </source>
</evidence>
<keyword evidence="5" id="KW-1185">Reference proteome</keyword>
<proteinExistence type="predicted"/>
<feature type="region of interest" description="Disordered" evidence="1">
    <location>
        <begin position="281"/>
        <end position="319"/>
    </location>
</feature>
<feature type="compositionally biased region" description="Polar residues" evidence="1">
    <location>
        <begin position="297"/>
        <end position="309"/>
    </location>
</feature>
<dbReference type="OrthoDB" id="3249582at2759"/>
<sequence>MAFLTLILSGLLMIVLWFEVHSNYFMSNREKVAFIVAGVIETFLFIASLLGFIGVCAKKQMFVVVYVTFLYAHFLVNFGVAAYFLWEVTHTANKDIVAVCEETVRNSQAKDQCRGLFNIAKGAYWGFAIVGLAVEAYCTLIVTRYLNQLRYEKGEGKRSRHLARQSAYDAFHKRFSSFDDPLTSPDAAGDNKHRYSTLSTSGDEPDMDNERLLAHKPMSENETPISVPHFNPYEAYDKKAQKGEKEAIQGTLDRRGSGSSAATATTVVEVKISREASEIEVGPDGVPAGAIRPGSVSYASSPSGGNRPSSAAIRSGIPF</sequence>
<dbReference type="STRING" id="2282107.A0A286UFU5"/>
<protein>
    <submittedName>
        <fullName evidence="4">Tetraspanin family</fullName>
    </submittedName>
</protein>
<dbReference type="InParanoid" id="A0A286UFU5"/>
<reference evidence="4 5" key="1">
    <citation type="journal article" date="2017" name="Mol. Ecol.">
        <title>Comparative and population genomic landscape of Phellinus noxius: A hypervariable fungus causing root rot in trees.</title>
        <authorList>
            <person name="Chung C.L."/>
            <person name="Lee T.J."/>
            <person name="Akiba M."/>
            <person name="Lee H.H."/>
            <person name="Kuo T.H."/>
            <person name="Liu D."/>
            <person name="Ke H.M."/>
            <person name="Yokoi T."/>
            <person name="Roa M.B."/>
            <person name="Lu M.J."/>
            <person name="Chang Y.Y."/>
            <person name="Ann P.J."/>
            <person name="Tsai J.N."/>
            <person name="Chen C.Y."/>
            <person name="Tzean S.S."/>
            <person name="Ota Y."/>
            <person name="Hattori T."/>
            <person name="Sahashi N."/>
            <person name="Liou R.F."/>
            <person name="Kikuchi T."/>
            <person name="Tsai I.J."/>
        </authorList>
    </citation>
    <scope>NUCLEOTIDE SEQUENCE [LARGE SCALE GENOMIC DNA]</scope>
    <source>
        <strain evidence="4 5">FFPRI411160</strain>
    </source>
</reference>
<evidence type="ECO:0000313" key="5">
    <source>
        <dbReference type="Proteomes" id="UP000217199"/>
    </source>
</evidence>
<keyword evidence="2" id="KW-0472">Membrane</keyword>
<accession>A0A286UFU5</accession>
<feature type="chain" id="PRO_5013648894" evidence="3">
    <location>
        <begin position="23"/>
        <end position="319"/>
    </location>
</feature>
<feature type="transmembrane region" description="Helical" evidence="2">
    <location>
        <begin position="63"/>
        <end position="86"/>
    </location>
</feature>
<comment type="caution">
    <text evidence="4">The sequence shown here is derived from an EMBL/GenBank/DDBJ whole genome shotgun (WGS) entry which is preliminary data.</text>
</comment>
<evidence type="ECO:0000313" key="4">
    <source>
        <dbReference type="EMBL" id="PAV18476.1"/>
    </source>
</evidence>
<evidence type="ECO:0000256" key="1">
    <source>
        <dbReference type="SAM" id="MobiDB-lite"/>
    </source>
</evidence>
<keyword evidence="2" id="KW-0812">Transmembrane</keyword>
<gene>
    <name evidence="4" type="ORF">PNOK_0531800</name>
</gene>
<dbReference type="AlphaFoldDB" id="A0A286UFU5"/>
<dbReference type="EMBL" id="NBII01000005">
    <property type="protein sequence ID" value="PAV18476.1"/>
    <property type="molecule type" value="Genomic_DNA"/>
</dbReference>
<keyword evidence="3" id="KW-0732">Signal</keyword>
<name>A0A286UFU5_9AGAM</name>
<dbReference type="Proteomes" id="UP000217199">
    <property type="component" value="Unassembled WGS sequence"/>
</dbReference>
<keyword evidence="2" id="KW-1133">Transmembrane helix</keyword>
<feature type="transmembrane region" description="Helical" evidence="2">
    <location>
        <begin position="124"/>
        <end position="143"/>
    </location>
</feature>
<evidence type="ECO:0000256" key="3">
    <source>
        <dbReference type="SAM" id="SignalP"/>
    </source>
</evidence>
<feature type="signal peptide" evidence="3">
    <location>
        <begin position="1"/>
        <end position="22"/>
    </location>
</feature>
<feature type="transmembrane region" description="Helical" evidence="2">
    <location>
        <begin position="32"/>
        <end position="56"/>
    </location>
</feature>
<organism evidence="4 5">
    <name type="scientific">Pyrrhoderma noxium</name>
    <dbReference type="NCBI Taxonomy" id="2282107"/>
    <lineage>
        <taxon>Eukaryota</taxon>
        <taxon>Fungi</taxon>
        <taxon>Dikarya</taxon>
        <taxon>Basidiomycota</taxon>
        <taxon>Agaricomycotina</taxon>
        <taxon>Agaricomycetes</taxon>
        <taxon>Hymenochaetales</taxon>
        <taxon>Hymenochaetaceae</taxon>
        <taxon>Pyrrhoderma</taxon>
    </lineage>
</organism>
<feature type="region of interest" description="Disordered" evidence="1">
    <location>
        <begin position="182"/>
        <end position="208"/>
    </location>
</feature>